<keyword evidence="3" id="KW-0813">Transport</keyword>
<feature type="transmembrane region" description="Helical" evidence="8">
    <location>
        <begin position="132"/>
        <end position="155"/>
    </location>
</feature>
<dbReference type="PANTHER" id="PTHR43057">
    <property type="entry name" value="ARSENITE EFFLUX TRANSPORTER"/>
    <property type="match status" value="1"/>
</dbReference>
<feature type="transmembrane region" description="Helical" evidence="8">
    <location>
        <begin position="73"/>
        <end position="96"/>
    </location>
</feature>
<reference evidence="9" key="1">
    <citation type="submission" date="2022-04" db="EMBL/GenBank/DDBJ databases">
        <title>Corynebacterium kalidii LD5P10.</title>
        <authorList>
            <person name="Sun J.Q."/>
        </authorList>
    </citation>
    <scope>NUCLEOTIDE SEQUENCE</scope>
    <source>
        <strain evidence="9">LD5P10</strain>
    </source>
</reference>
<keyword evidence="4" id="KW-1003">Cell membrane</keyword>
<dbReference type="EMBL" id="JALIEA010000011">
    <property type="protein sequence ID" value="MCJ7857894.1"/>
    <property type="molecule type" value="Genomic_DNA"/>
</dbReference>
<evidence type="ECO:0000256" key="3">
    <source>
        <dbReference type="ARBA" id="ARBA00022448"/>
    </source>
</evidence>
<protein>
    <submittedName>
        <fullName evidence="9">Arsenic resistance protein</fullName>
    </submittedName>
</protein>
<feature type="transmembrane region" description="Helical" evidence="8">
    <location>
        <begin position="234"/>
        <end position="257"/>
    </location>
</feature>
<feature type="transmembrane region" description="Helical" evidence="8">
    <location>
        <begin position="269"/>
        <end position="293"/>
    </location>
</feature>
<evidence type="ECO:0000313" key="10">
    <source>
        <dbReference type="Proteomes" id="UP001139207"/>
    </source>
</evidence>
<dbReference type="AlphaFoldDB" id="A0A9X2B1D6"/>
<dbReference type="GO" id="GO:0005886">
    <property type="term" value="C:plasma membrane"/>
    <property type="evidence" value="ECO:0007669"/>
    <property type="project" value="UniProtKB-SubCell"/>
</dbReference>
<evidence type="ECO:0000256" key="7">
    <source>
        <dbReference type="ARBA" id="ARBA00023136"/>
    </source>
</evidence>
<feature type="transmembrane region" description="Helical" evidence="8">
    <location>
        <begin position="102"/>
        <end position="125"/>
    </location>
</feature>
<evidence type="ECO:0000256" key="8">
    <source>
        <dbReference type="SAM" id="Phobius"/>
    </source>
</evidence>
<sequence length="333" mass="34383">MDNLVAWLERHQVPLYLGALLVGGVVGSTVAVVPGAADGLGAAVNPVLALLLYATFLGIPLRGALATLRDGGFLVTVAVVNFVLVPPVVWLVTRLVADDRALLVGALFVLLAPCVDYVIVFTGLAGGAADRLLAAAPLLMLVQTALLPVFLWLFLGSGTVAGIDPAPFVEAFIVLILLPLCAAALTQAVPGRAGHRVRSVVGRAMVPLMMLTLAVVVASQFAEPHRAWSSVVRVVPVYVLFAVVMTAVGWTTARVAGRFAGTDVPAQRAVVFTGVTRNSLVVLPLVLALPAGYGVAPLAVVTQTLVELLVMVALVRVVPALLPVTGSAPSGRS</sequence>
<feature type="transmembrane region" description="Helical" evidence="8">
    <location>
        <begin position="200"/>
        <end position="222"/>
    </location>
</feature>
<gene>
    <name evidence="9" type="ORF">MUN33_04070</name>
</gene>
<evidence type="ECO:0000256" key="1">
    <source>
        <dbReference type="ARBA" id="ARBA00004651"/>
    </source>
</evidence>
<evidence type="ECO:0000256" key="6">
    <source>
        <dbReference type="ARBA" id="ARBA00022989"/>
    </source>
</evidence>
<evidence type="ECO:0000256" key="4">
    <source>
        <dbReference type="ARBA" id="ARBA00022475"/>
    </source>
</evidence>
<evidence type="ECO:0000256" key="2">
    <source>
        <dbReference type="ARBA" id="ARBA00010110"/>
    </source>
</evidence>
<evidence type="ECO:0000313" key="9">
    <source>
        <dbReference type="EMBL" id="MCJ7857894.1"/>
    </source>
</evidence>
<dbReference type="InterPro" id="IPR002657">
    <property type="entry name" value="BilAc:Na_symport/Acr3"/>
</dbReference>
<evidence type="ECO:0000256" key="5">
    <source>
        <dbReference type="ARBA" id="ARBA00022692"/>
    </source>
</evidence>
<feature type="transmembrane region" description="Helical" evidence="8">
    <location>
        <begin position="167"/>
        <end position="188"/>
    </location>
</feature>
<comment type="subcellular location">
    <subcellularLocation>
        <location evidence="1">Cell membrane</location>
        <topology evidence="1">Multi-pass membrane protein</topology>
    </subcellularLocation>
</comment>
<feature type="transmembrane region" description="Helical" evidence="8">
    <location>
        <begin position="43"/>
        <end position="61"/>
    </location>
</feature>
<organism evidence="9 10">
    <name type="scientific">Corynebacterium kalidii</name>
    <dbReference type="NCBI Taxonomy" id="2931982"/>
    <lineage>
        <taxon>Bacteria</taxon>
        <taxon>Bacillati</taxon>
        <taxon>Actinomycetota</taxon>
        <taxon>Actinomycetes</taxon>
        <taxon>Mycobacteriales</taxon>
        <taxon>Corynebacteriaceae</taxon>
        <taxon>Corynebacterium</taxon>
    </lineage>
</organism>
<keyword evidence="7 8" id="KW-0472">Membrane</keyword>
<dbReference type="RefSeq" id="WP_244803631.1">
    <property type="nucleotide sequence ID" value="NZ_JALIEA010000011.1"/>
</dbReference>
<feature type="transmembrane region" description="Helical" evidence="8">
    <location>
        <begin position="15"/>
        <end position="37"/>
    </location>
</feature>
<proteinExistence type="inferred from homology"/>
<dbReference type="GO" id="GO:0015104">
    <property type="term" value="F:antimonite transmembrane transporter activity"/>
    <property type="evidence" value="ECO:0007669"/>
    <property type="project" value="TreeGrafter"/>
</dbReference>
<dbReference type="PANTHER" id="PTHR43057:SF1">
    <property type="entry name" value="ARSENICAL-RESISTANCE PROTEIN 3"/>
    <property type="match status" value="1"/>
</dbReference>
<dbReference type="Pfam" id="PF01758">
    <property type="entry name" value="SBF"/>
    <property type="match status" value="1"/>
</dbReference>
<keyword evidence="5 8" id="KW-0812">Transmembrane</keyword>
<accession>A0A9X2B1D6</accession>
<dbReference type="Gene3D" id="1.20.1530.20">
    <property type="match status" value="1"/>
</dbReference>
<keyword evidence="6 8" id="KW-1133">Transmembrane helix</keyword>
<keyword evidence="10" id="KW-1185">Reference proteome</keyword>
<name>A0A9X2B1D6_9CORY</name>
<dbReference type="Proteomes" id="UP001139207">
    <property type="component" value="Unassembled WGS sequence"/>
</dbReference>
<comment type="caution">
    <text evidence="9">The sequence shown here is derived from an EMBL/GenBank/DDBJ whole genome shotgun (WGS) entry which is preliminary data.</text>
</comment>
<dbReference type="InterPro" id="IPR004706">
    <property type="entry name" value="Arsenical-R_Acr3"/>
</dbReference>
<comment type="similarity">
    <text evidence="2">Belongs to the arsenical resistance-3 (ACR3) (TC 2.A.59) family.</text>
</comment>
<dbReference type="InterPro" id="IPR038770">
    <property type="entry name" value="Na+/solute_symporter_sf"/>
</dbReference>
<dbReference type="GO" id="GO:0015105">
    <property type="term" value="F:arsenite transmembrane transporter activity"/>
    <property type="evidence" value="ECO:0007669"/>
    <property type="project" value="TreeGrafter"/>
</dbReference>
<dbReference type="GO" id="GO:0015297">
    <property type="term" value="F:antiporter activity"/>
    <property type="evidence" value="ECO:0007669"/>
    <property type="project" value="InterPro"/>
</dbReference>